<dbReference type="Gene3D" id="3.40.50.80">
    <property type="entry name" value="Nucleotide-binding domain of ferredoxin-NADP reductase (FNR) module"/>
    <property type="match status" value="1"/>
</dbReference>
<dbReference type="InterPro" id="IPR006058">
    <property type="entry name" value="2Fe2S_fd_BS"/>
</dbReference>
<feature type="domain" description="2Fe-2S ferredoxin-type" evidence="9">
    <location>
        <begin position="284"/>
        <end position="375"/>
    </location>
</feature>
<dbReference type="eggNOG" id="COG1018">
    <property type="taxonomic scope" value="Bacteria"/>
</dbReference>
<feature type="domain" description="FAD-binding FR-type" evidence="10">
    <location>
        <begin position="12"/>
        <end position="116"/>
    </location>
</feature>
<dbReference type="Pfam" id="PF00970">
    <property type="entry name" value="FAD_binding_6"/>
    <property type="match status" value="1"/>
</dbReference>
<name>A0A086AVH7_9FLAO</name>
<dbReference type="OrthoDB" id="9789468at2"/>
<dbReference type="InterPro" id="IPR036010">
    <property type="entry name" value="2Fe-2S_ferredoxin-like_sf"/>
</dbReference>
<dbReference type="RefSeq" id="WP_034686598.1">
    <property type="nucleotide sequence ID" value="NZ_CP023049.2"/>
</dbReference>
<evidence type="ECO:0000256" key="2">
    <source>
        <dbReference type="ARBA" id="ARBA00022630"/>
    </source>
</evidence>
<evidence type="ECO:0000313" key="12">
    <source>
        <dbReference type="Proteomes" id="UP000028709"/>
    </source>
</evidence>
<keyword evidence="7" id="KW-0408">Iron</keyword>
<keyword evidence="4" id="KW-0479">Metal-binding</keyword>
<evidence type="ECO:0000313" key="11">
    <source>
        <dbReference type="EMBL" id="KFF20691.1"/>
    </source>
</evidence>
<dbReference type="InterPro" id="IPR017938">
    <property type="entry name" value="Riboflavin_synthase-like_b-brl"/>
</dbReference>
<evidence type="ECO:0000256" key="1">
    <source>
        <dbReference type="ARBA" id="ARBA00001974"/>
    </source>
</evidence>
<dbReference type="GO" id="GO:0046872">
    <property type="term" value="F:metal ion binding"/>
    <property type="evidence" value="ECO:0007669"/>
    <property type="project" value="UniProtKB-KW"/>
</dbReference>
<dbReference type="PANTHER" id="PTHR47354">
    <property type="entry name" value="NADH OXIDOREDUCTASE HCR"/>
    <property type="match status" value="1"/>
</dbReference>
<dbReference type="Pfam" id="PF00111">
    <property type="entry name" value="Fer2"/>
    <property type="match status" value="1"/>
</dbReference>
<dbReference type="SUPFAM" id="SSF54292">
    <property type="entry name" value="2Fe-2S ferredoxin-like"/>
    <property type="match status" value="1"/>
</dbReference>
<dbReference type="Pfam" id="PF00175">
    <property type="entry name" value="NAD_binding_1"/>
    <property type="match status" value="1"/>
</dbReference>
<protein>
    <submittedName>
        <fullName evidence="11">Oxidoreductase</fullName>
    </submittedName>
</protein>
<organism evidence="11 12">
    <name type="scientific">Chryseobacterium piperi</name>
    <dbReference type="NCBI Taxonomy" id="558152"/>
    <lineage>
        <taxon>Bacteria</taxon>
        <taxon>Pseudomonadati</taxon>
        <taxon>Bacteroidota</taxon>
        <taxon>Flavobacteriia</taxon>
        <taxon>Flavobacteriales</taxon>
        <taxon>Weeksellaceae</taxon>
        <taxon>Chryseobacterium group</taxon>
        <taxon>Chryseobacterium</taxon>
    </lineage>
</organism>
<dbReference type="InterPro" id="IPR012675">
    <property type="entry name" value="Beta-grasp_dom_sf"/>
</dbReference>
<dbReference type="SUPFAM" id="SSF52343">
    <property type="entry name" value="Ferredoxin reductase-like, C-terminal NADP-linked domain"/>
    <property type="match status" value="1"/>
</dbReference>
<evidence type="ECO:0000259" key="10">
    <source>
        <dbReference type="PROSITE" id="PS51384"/>
    </source>
</evidence>
<reference evidence="11 12" key="1">
    <citation type="submission" date="2014-07" db="EMBL/GenBank/DDBJ databases">
        <title>Genome of Chryseobacterium piperi CTM.</title>
        <authorList>
            <person name="Pipes S.E."/>
            <person name="Stropko S.J."/>
            <person name="Newman J.D."/>
        </authorList>
    </citation>
    <scope>NUCLEOTIDE SEQUENCE [LARGE SCALE GENOMIC DNA]</scope>
    <source>
        <strain evidence="11 12">CTM</strain>
    </source>
</reference>
<dbReference type="GO" id="GO:0051537">
    <property type="term" value="F:2 iron, 2 sulfur cluster binding"/>
    <property type="evidence" value="ECO:0007669"/>
    <property type="project" value="UniProtKB-KW"/>
</dbReference>
<keyword evidence="3" id="KW-0001">2Fe-2S</keyword>
<dbReference type="PANTHER" id="PTHR47354:SF8">
    <property type="entry name" value="1,2-PHENYLACETYL-COA EPOXIDASE, SUBUNIT E"/>
    <property type="match status" value="1"/>
</dbReference>
<dbReference type="Proteomes" id="UP000028709">
    <property type="component" value="Unassembled WGS sequence"/>
</dbReference>
<dbReference type="Gene3D" id="2.40.30.10">
    <property type="entry name" value="Translation factors"/>
    <property type="match status" value="1"/>
</dbReference>
<comment type="cofactor">
    <cofactor evidence="1">
        <name>FAD</name>
        <dbReference type="ChEBI" id="CHEBI:57692"/>
    </cofactor>
</comment>
<evidence type="ECO:0000256" key="7">
    <source>
        <dbReference type="ARBA" id="ARBA00023004"/>
    </source>
</evidence>
<evidence type="ECO:0000256" key="5">
    <source>
        <dbReference type="ARBA" id="ARBA00022827"/>
    </source>
</evidence>
<keyword evidence="6" id="KW-0560">Oxidoreductase</keyword>
<gene>
    <name evidence="11" type="ORF">IQ37_15685</name>
</gene>
<dbReference type="PROSITE" id="PS00197">
    <property type="entry name" value="2FE2S_FER_1"/>
    <property type="match status" value="1"/>
</dbReference>
<keyword evidence="12" id="KW-1185">Reference proteome</keyword>
<dbReference type="SUPFAM" id="SSF63380">
    <property type="entry name" value="Riboflavin synthase domain-like"/>
    <property type="match status" value="1"/>
</dbReference>
<keyword evidence="5" id="KW-0274">FAD</keyword>
<keyword evidence="8" id="KW-0411">Iron-sulfur</keyword>
<evidence type="ECO:0000256" key="3">
    <source>
        <dbReference type="ARBA" id="ARBA00022714"/>
    </source>
</evidence>
<dbReference type="AlphaFoldDB" id="A0A086AVH7"/>
<dbReference type="GO" id="GO:0016491">
    <property type="term" value="F:oxidoreductase activity"/>
    <property type="evidence" value="ECO:0007669"/>
    <property type="project" value="UniProtKB-KW"/>
</dbReference>
<dbReference type="STRING" id="558152.IQ37_15685"/>
<dbReference type="InterPro" id="IPR008333">
    <property type="entry name" value="Cbr1-like_FAD-bd_dom"/>
</dbReference>
<evidence type="ECO:0000256" key="8">
    <source>
        <dbReference type="ARBA" id="ARBA00023014"/>
    </source>
</evidence>
<dbReference type="KEGG" id="cpip:CJF12_05255"/>
<proteinExistence type="predicted"/>
<dbReference type="InterPro" id="IPR050415">
    <property type="entry name" value="MRET"/>
</dbReference>
<dbReference type="InterPro" id="IPR017927">
    <property type="entry name" value="FAD-bd_FR_type"/>
</dbReference>
<dbReference type="Gene3D" id="3.10.20.30">
    <property type="match status" value="1"/>
</dbReference>
<dbReference type="InterPro" id="IPR001433">
    <property type="entry name" value="OxRdtase_FAD/NAD-bd"/>
</dbReference>
<accession>A0A086AVH7</accession>
<comment type="caution">
    <text evidence="11">The sequence shown here is derived from an EMBL/GenBank/DDBJ whole genome shotgun (WGS) entry which is preliminary data.</text>
</comment>
<dbReference type="EMBL" id="JPRJ01000036">
    <property type="protein sequence ID" value="KFF20691.1"/>
    <property type="molecule type" value="Genomic_DNA"/>
</dbReference>
<dbReference type="PRINTS" id="PR00410">
    <property type="entry name" value="PHEHYDRXLASE"/>
</dbReference>
<evidence type="ECO:0000256" key="4">
    <source>
        <dbReference type="ARBA" id="ARBA00022723"/>
    </source>
</evidence>
<evidence type="ECO:0000259" key="9">
    <source>
        <dbReference type="PROSITE" id="PS51085"/>
    </source>
</evidence>
<dbReference type="PROSITE" id="PS51085">
    <property type="entry name" value="2FE2S_FER_2"/>
    <property type="match status" value="1"/>
</dbReference>
<evidence type="ECO:0000256" key="6">
    <source>
        <dbReference type="ARBA" id="ARBA00023002"/>
    </source>
</evidence>
<keyword evidence="2" id="KW-0285">Flavoprotein</keyword>
<sequence>MEQQQIYKGKLTQFHWLKIAKKEQLTKNTFSLELEIPENLLKNFEFQAGQFVSVKFKSHDEDIINDYSMTSAPYEKKISLGIKINSSEGATSELFKNYQVGDHLWVSEPNGRFTLVSKPSEFRTIIGFAGGIGITPILSHFKNILHTEPRTRLFLFFGNKRTEEVMYREQLDHLARAHADRLQIFYFYSQEKTPDQLFNGRLDAKKLNLIINQILNLDDTDEESTIWDAVDEVLICGKGEMIKTLANACYHHGIPKKNIHFELFEEFNDDIYPIEKEFPLIENVKVEFKMLGKEYSTELPDNKDRILQQLLIQKFPVPYSCKSGICGSCECYLEEGEVELLENEYLTEKEELQGKILACMSIAKTKKIKLNFDFI</sequence>
<dbReference type="CDD" id="cd00207">
    <property type="entry name" value="fer2"/>
    <property type="match status" value="1"/>
</dbReference>
<dbReference type="GO" id="GO:0050660">
    <property type="term" value="F:flavin adenine dinucleotide binding"/>
    <property type="evidence" value="ECO:0007669"/>
    <property type="project" value="TreeGrafter"/>
</dbReference>
<dbReference type="InterPro" id="IPR001041">
    <property type="entry name" value="2Fe-2S_ferredoxin-type"/>
</dbReference>
<dbReference type="InterPro" id="IPR039261">
    <property type="entry name" value="FNR_nucleotide-bd"/>
</dbReference>
<dbReference type="PROSITE" id="PS51384">
    <property type="entry name" value="FAD_FR"/>
    <property type="match status" value="1"/>
</dbReference>